<feature type="region of interest" description="Disordered" evidence="6">
    <location>
        <begin position="40"/>
        <end position="59"/>
    </location>
</feature>
<evidence type="ECO:0000256" key="6">
    <source>
        <dbReference type="SAM" id="MobiDB-lite"/>
    </source>
</evidence>
<proteinExistence type="inferred from homology"/>
<dbReference type="STRING" id="6832.A0A553PBY8"/>
<dbReference type="GO" id="GO:0006412">
    <property type="term" value="P:translation"/>
    <property type="evidence" value="ECO:0007669"/>
    <property type="project" value="InterPro"/>
</dbReference>
<keyword evidence="2" id="KW-0689">Ribosomal protein</keyword>
<evidence type="ECO:0000256" key="2">
    <source>
        <dbReference type="ARBA" id="ARBA00022980"/>
    </source>
</evidence>
<dbReference type="PANTHER" id="PTHR15680:SF9">
    <property type="entry name" value="LARGE RIBOSOMAL SUBUNIT PROTEIN BL19M"/>
    <property type="match status" value="1"/>
</dbReference>
<evidence type="ECO:0000313" key="8">
    <source>
        <dbReference type="Proteomes" id="UP000318571"/>
    </source>
</evidence>
<keyword evidence="8" id="KW-1185">Reference proteome</keyword>
<gene>
    <name evidence="7" type="ORF">TCAL_00647</name>
</gene>
<evidence type="ECO:0000256" key="5">
    <source>
        <dbReference type="ARBA" id="ARBA00035359"/>
    </source>
</evidence>
<accession>A0A553PBY8</accession>
<reference evidence="7 8" key="1">
    <citation type="journal article" date="2018" name="Nat. Ecol. Evol.">
        <title>Genomic signatures of mitonuclear coevolution across populations of Tigriopus californicus.</title>
        <authorList>
            <person name="Barreto F.S."/>
            <person name="Watson E.T."/>
            <person name="Lima T.G."/>
            <person name="Willett C.S."/>
            <person name="Edmands S."/>
            <person name="Li W."/>
            <person name="Burton R.S."/>
        </authorList>
    </citation>
    <scope>NUCLEOTIDE SEQUENCE [LARGE SCALE GENOMIC DNA]</scope>
    <source>
        <strain evidence="7 8">San Diego</strain>
    </source>
</reference>
<dbReference type="Pfam" id="PF01245">
    <property type="entry name" value="Ribosomal_L19"/>
    <property type="match status" value="1"/>
</dbReference>
<dbReference type="AlphaFoldDB" id="A0A553PBY8"/>
<dbReference type="InterPro" id="IPR001857">
    <property type="entry name" value="Ribosomal_bL19"/>
</dbReference>
<dbReference type="GO" id="GO:0005762">
    <property type="term" value="C:mitochondrial large ribosomal subunit"/>
    <property type="evidence" value="ECO:0007669"/>
    <property type="project" value="TreeGrafter"/>
</dbReference>
<dbReference type="EMBL" id="VCGU01000005">
    <property type="protein sequence ID" value="TRY75198.1"/>
    <property type="molecule type" value="Genomic_DNA"/>
</dbReference>
<protein>
    <recommendedName>
        <fullName evidence="4">Large ribosomal subunit protein bL19m</fullName>
    </recommendedName>
    <alternativeName>
        <fullName evidence="5">39S ribosomal protein L19, mitochondrial</fullName>
    </alternativeName>
</protein>
<dbReference type="SUPFAM" id="SSF50104">
    <property type="entry name" value="Translation proteins SH3-like domain"/>
    <property type="match status" value="1"/>
</dbReference>
<organism evidence="7 8">
    <name type="scientific">Tigriopus californicus</name>
    <name type="common">Marine copepod</name>
    <dbReference type="NCBI Taxonomy" id="6832"/>
    <lineage>
        <taxon>Eukaryota</taxon>
        <taxon>Metazoa</taxon>
        <taxon>Ecdysozoa</taxon>
        <taxon>Arthropoda</taxon>
        <taxon>Crustacea</taxon>
        <taxon>Multicrustacea</taxon>
        <taxon>Hexanauplia</taxon>
        <taxon>Copepoda</taxon>
        <taxon>Harpacticoida</taxon>
        <taxon>Harpacticidae</taxon>
        <taxon>Tigriopus</taxon>
    </lineage>
</organism>
<comment type="caution">
    <text evidence="7">The sequence shown here is derived from an EMBL/GenBank/DDBJ whole genome shotgun (WGS) entry which is preliminary data.</text>
</comment>
<evidence type="ECO:0000256" key="4">
    <source>
        <dbReference type="ARBA" id="ARBA00035288"/>
    </source>
</evidence>
<dbReference type="Proteomes" id="UP000318571">
    <property type="component" value="Chromosome 2"/>
</dbReference>
<sequence>MLAGHFHRLATVGMVSHAPVAASVSRPLGLPSLAIRYSSSQPSFTDTSAPPPARSGQHRSIRRRDFRFIFPEFLPDPNSEFRQPLAEKLARQDLLRRRAQVEIPEFYVGSIVAVTTSESYAHTADKLTKFVGIVIERGGTGPRAWIKVRNVVDKIGVEFLYEIYCPTIQKIETLRLERRLDEDLTYLRDAPPEYSTFPPDMEVEILPEGTPVPVNDLKVPLRPAPWTRRWERYTDRLNGYILPDDLPDYKTSEMERESKFLNIGWQGQVMKYDLLLQYHETISVEEQDAIWREVGDALETRDLDMRKVAAKRAFSKPTKRQ</sequence>
<dbReference type="PRINTS" id="PR00061">
    <property type="entry name" value="RIBOSOMALL19"/>
</dbReference>
<dbReference type="PANTHER" id="PTHR15680">
    <property type="entry name" value="RIBOSOMAL PROTEIN L19"/>
    <property type="match status" value="1"/>
</dbReference>
<dbReference type="OMA" id="FDINMEP"/>
<dbReference type="Gene3D" id="2.30.30.790">
    <property type="match status" value="1"/>
</dbReference>
<comment type="similarity">
    <text evidence="1">Belongs to the bacterial ribosomal protein bL19 family.</text>
</comment>
<dbReference type="InterPro" id="IPR038657">
    <property type="entry name" value="Ribosomal_bL19_sf"/>
</dbReference>
<dbReference type="InterPro" id="IPR008991">
    <property type="entry name" value="Translation_prot_SH3-like_sf"/>
</dbReference>
<evidence type="ECO:0000256" key="1">
    <source>
        <dbReference type="ARBA" id="ARBA00005781"/>
    </source>
</evidence>
<name>A0A553PBY8_TIGCA</name>
<evidence type="ECO:0000313" key="7">
    <source>
        <dbReference type="EMBL" id="TRY75198.1"/>
    </source>
</evidence>
<keyword evidence="3" id="KW-0687">Ribonucleoprotein</keyword>
<evidence type="ECO:0000256" key="3">
    <source>
        <dbReference type="ARBA" id="ARBA00023274"/>
    </source>
</evidence>
<dbReference type="GO" id="GO:0003735">
    <property type="term" value="F:structural constituent of ribosome"/>
    <property type="evidence" value="ECO:0007669"/>
    <property type="project" value="InterPro"/>
</dbReference>
<dbReference type="OrthoDB" id="432645at2759"/>